<dbReference type="InterPro" id="IPR045810">
    <property type="entry name" value="eIF3h_C"/>
</dbReference>
<feature type="transmembrane region" description="Helical" evidence="1">
    <location>
        <begin position="136"/>
        <end position="157"/>
    </location>
</feature>
<dbReference type="Gene3D" id="3.40.140.10">
    <property type="entry name" value="Cytidine Deaminase, domain 2"/>
    <property type="match status" value="1"/>
</dbReference>
<dbReference type="Proteomes" id="UP000023152">
    <property type="component" value="Unassembled WGS sequence"/>
</dbReference>
<organism evidence="3 4">
    <name type="scientific">Reticulomyxa filosa</name>
    <dbReference type="NCBI Taxonomy" id="46433"/>
    <lineage>
        <taxon>Eukaryota</taxon>
        <taxon>Sar</taxon>
        <taxon>Rhizaria</taxon>
        <taxon>Retaria</taxon>
        <taxon>Foraminifera</taxon>
        <taxon>Monothalamids</taxon>
        <taxon>Reticulomyxidae</taxon>
        <taxon>Reticulomyxa</taxon>
    </lineage>
</organism>
<dbReference type="Pfam" id="PF19445">
    <property type="entry name" value="eIF3h_C"/>
    <property type="match status" value="1"/>
</dbReference>
<evidence type="ECO:0000313" key="4">
    <source>
        <dbReference type="Proteomes" id="UP000023152"/>
    </source>
</evidence>
<sequence length="281" mass="33354">KKKKKKKAYKDDMLKLMAETRDDSNLVGWYRSVNHGLYLEENTIAFQYTYQLENPSSICIIYDPFSTTKGRLSVKAIRLTDQFMKFFEGRQYGPSKIAQFGLTSKQVVEELPLKLHNHHLVHAFLFEMQHKIPMKYGLLFLFVCLFVCLFSLSMSFVNKLLYIHIYVLINDDDVMFHSCSFEKLHQTHEYQLLDTLRQLSNAIDDFDIQTNTFRTYHSKSMYNKMAREELLQKHVCYYHLLEEQTKSNTTQHNTVLYCELICLLNCCNHRRRKPNSEKPVD</sequence>
<dbReference type="AlphaFoldDB" id="X6NPC4"/>
<name>X6NPC4_RETFI</name>
<keyword evidence="1" id="KW-1133">Transmembrane helix</keyword>
<feature type="non-terminal residue" evidence="3">
    <location>
        <position position="1"/>
    </location>
</feature>
<evidence type="ECO:0000259" key="2">
    <source>
        <dbReference type="Pfam" id="PF19445"/>
    </source>
</evidence>
<keyword evidence="1" id="KW-0812">Transmembrane</keyword>
<comment type="caution">
    <text evidence="3">The sequence shown here is derived from an EMBL/GenBank/DDBJ whole genome shotgun (WGS) entry which is preliminary data.</text>
</comment>
<dbReference type="OrthoDB" id="10265695at2759"/>
<keyword evidence="4" id="KW-1185">Reference proteome</keyword>
<protein>
    <recommendedName>
        <fullName evidence="2">eIF3h C-terminal domain-containing protein</fullName>
    </recommendedName>
</protein>
<proteinExistence type="predicted"/>
<dbReference type="EMBL" id="ASPP01007200">
    <property type="protein sequence ID" value="ETO27534.1"/>
    <property type="molecule type" value="Genomic_DNA"/>
</dbReference>
<gene>
    <name evidence="3" type="ORF">RFI_09596</name>
</gene>
<accession>X6NPC4</accession>
<reference evidence="3 4" key="1">
    <citation type="journal article" date="2013" name="Curr. Biol.">
        <title>The Genome of the Foraminiferan Reticulomyxa filosa.</title>
        <authorList>
            <person name="Glockner G."/>
            <person name="Hulsmann N."/>
            <person name="Schleicher M."/>
            <person name="Noegel A.A."/>
            <person name="Eichinger L."/>
            <person name="Gallinger C."/>
            <person name="Pawlowski J."/>
            <person name="Sierra R."/>
            <person name="Euteneuer U."/>
            <person name="Pillet L."/>
            <person name="Moustafa A."/>
            <person name="Platzer M."/>
            <person name="Groth M."/>
            <person name="Szafranski K."/>
            <person name="Schliwa M."/>
        </authorList>
    </citation>
    <scope>NUCLEOTIDE SEQUENCE [LARGE SCALE GENOMIC DNA]</scope>
</reference>
<evidence type="ECO:0000256" key="1">
    <source>
        <dbReference type="SAM" id="Phobius"/>
    </source>
</evidence>
<feature type="domain" description="eIF3h C-terminal" evidence="2">
    <location>
        <begin position="67"/>
        <end position="134"/>
    </location>
</feature>
<evidence type="ECO:0000313" key="3">
    <source>
        <dbReference type="EMBL" id="ETO27534.1"/>
    </source>
</evidence>
<keyword evidence="1" id="KW-0472">Membrane</keyword>